<reference evidence="4" key="1">
    <citation type="submission" date="2018-06" db="EMBL/GenBank/DDBJ databases">
        <title>Paenibacillus xerothermodurans sp. nov. an extremely dry heat resistant spore forming bacterium isolated from the soil of Cape Canaveral, Florida.</title>
        <authorList>
            <person name="Seuylemezian A."/>
            <person name="Kaur N."/>
            <person name="Patil P."/>
            <person name="Patil P."/>
            <person name="Mayilraj S."/>
            <person name="Vaishampayan P."/>
        </authorList>
    </citation>
    <scope>NUCLEOTIDE SEQUENCE [LARGE SCALE GENOMIC DNA]</scope>
    <source>
        <strain evidence="4">ATCC 27380</strain>
    </source>
</reference>
<dbReference type="SUPFAM" id="SSF55729">
    <property type="entry name" value="Acyl-CoA N-acyltransferases (Nat)"/>
    <property type="match status" value="1"/>
</dbReference>
<evidence type="ECO:0000256" key="2">
    <source>
        <dbReference type="ARBA" id="ARBA00023315"/>
    </source>
</evidence>
<dbReference type="CDD" id="cd04301">
    <property type="entry name" value="NAT_SF"/>
    <property type="match status" value="1"/>
</dbReference>
<keyword evidence="2" id="KW-0012">Acyltransferase</keyword>
<dbReference type="PANTHER" id="PTHR43877:SF2">
    <property type="entry name" value="AMINOALKYLPHOSPHONATE N-ACETYLTRANSFERASE-RELATED"/>
    <property type="match status" value="1"/>
</dbReference>
<protein>
    <submittedName>
        <fullName evidence="4">GNAT family N-acetyltransferase</fullName>
    </submittedName>
</protein>
<dbReference type="InterPro" id="IPR050832">
    <property type="entry name" value="Bact_Acetyltransf"/>
</dbReference>
<dbReference type="OrthoDB" id="45853at2"/>
<keyword evidence="1" id="KW-0808">Transferase</keyword>
<gene>
    <name evidence="4" type="ORF">CBW46_012275</name>
</gene>
<evidence type="ECO:0000259" key="3">
    <source>
        <dbReference type="PROSITE" id="PS51186"/>
    </source>
</evidence>
<dbReference type="EMBL" id="NHRJ02000006">
    <property type="protein sequence ID" value="PZE20544.1"/>
    <property type="molecule type" value="Genomic_DNA"/>
</dbReference>
<dbReference type="Gene3D" id="3.40.630.30">
    <property type="match status" value="1"/>
</dbReference>
<evidence type="ECO:0000256" key="1">
    <source>
        <dbReference type="ARBA" id="ARBA00022679"/>
    </source>
</evidence>
<dbReference type="RefSeq" id="WP_089200297.1">
    <property type="nucleotide sequence ID" value="NZ_NHRJ02000006.1"/>
</dbReference>
<evidence type="ECO:0000313" key="4">
    <source>
        <dbReference type="EMBL" id="PZE20544.1"/>
    </source>
</evidence>
<evidence type="ECO:0000313" key="5">
    <source>
        <dbReference type="Proteomes" id="UP000214746"/>
    </source>
</evidence>
<dbReference type="Proteomes" id="UP000214746">
    <property type="component" value="Unassembled WGS sequence"/>
</dbReference>
<dbReference type="PROSITE" id="PS51186">
    <property type="entry name" value="GNAT"/>
    <property type="match status" value="1"/>
</dbReference>
<keyword evidence="5" id="KW-1185">Reference proteome</keyword>
<dbReference type="Pfam" id="PF00583">
    <property type="entry name" value="Acetyltransf_1"/>
    <property type="match status" value="1"/>
</dbReference>
<sequence length="177" mass="20460">MHCMYAHRPVRNDDFAIISAFPQNESELFYMYPRWTYPVLPAAIEALALQRHAATVITLSDEVVGYSNLYDVQQGSHCWLGNVIISPAHRRKGAGAYLIQTMMEKARKEAGVRQLKLMCHNINTRALLLYRKLGFKPFDAEEMQDKAGNNLLLIKMGIKLIPQQDAQFWSWEKRYEL</sequence>
<dbReference type="InterPro" id="IPR016181">
    <property type="entry name" value="Acyl_CoA_acyltransferase"/>
</dbReference>
<dbReference type="InterPro" id="IPR000182">
    <property type="entry name" value="GNAT_dom"/>
</dbReference>
<name>A0A2W1N9D8_PAEXE</name>
<dbReference type="GO" id="GO:0016747">
    <property type="term" value="F:acyltransferase activity, transferring groups other than amino-acyl groups"/>
    <property type="evidence" value="ECO:0007669"/>
    <property type="project" value="InterPro"/>
</dbReference>
<comment type="caution">
    <text evidence="4">The sequence shown here is derived from an EMBL/GenBank/DDBJ whole genome shotgun (WGS) entry which is preliminary data.</text>
</comment>
<feature type="domain" description="N-acetyltransferase" evidence="3">
    <location>
        <begin position="16"/>
        <end position="158"/>
    </location>
</feature>
<dbReference type="PANTHER" id="PTHR43877">
    <property type="entry name" value="AMINOALKYLPHOSPHONATE N-ACETYLTRANSFERASE-RELATED-RELATED"/>
    <property type="match status" value="1"/>
</dbReference>
<accession>A0A2W1N9D8</accession>
<proteinExistence type="predicted"/>
<organism evidence="4 5">
    <name type="scientific">Paenibacillus xerothermodurans</name>
    <dbReference type="NCBI Taxonomy" id="1977292"/>
    <lineage>
        <taxon>Bacteria</taxon>
        <taxon>Bacillati</taxon>
        <taxon>Bacillota</taxon>
        <taxon>Bacilli</taxon>
        <taxon>Bacillales</taxon>
        <taxon>Paenibacillaceae</taxon>
        <taxon>Paenibacillus</taxon>
    </lineage>
</organism>
<dbReference type="AlphaFoldDB" id="A0A2W1N9D8"/>